<feature type="signal peptide" evidence="1">
    <location>
        <begin position="1"/>
        <end position="31"/>
    </location>
</feature>
<gene>
    <name evidence="2" type="ORF">H9867_06120</name>
</gene>
<reference evidence="2" key="2">
    <citation type="submission" date="2021-04" db="EMBL/GenBank/DDBJ databases">
        <authorList>
            <person name="Gilroy R."/>
        </authorList>
    </citation>
    <scope>NUCLEOTIDE SEQUENCE</scope>
    <source>
        <strain evidence="2">4376</strain>
    </source>
</reference>
<dbReference type="Proteomes" id="UP000824189">
    <property type="component" value="Unassembled WGS sequence"/>
</dbReference>
<protein>
    <recommendedName>
        <fullName evidence="4">Secreted protein</fullName>
    </recommendedName>
</protein>
<evidence type="ECO:0000313" key="2">
    <source>
        <dbReference type="EMBL" id="HIW96041.1"/>
    </source>
</evidence>
<accession>A0A9D1S0I1</accession>
<keyword evidence="1" id="KW-0732">Signal</keyword>
<proteinExistence type="predicted"/>
<comment type="caution">
    <text evidence="2">The sequence shown here is derived from an EMBL/GenBank/DDBJ whole genome shotgun (WGS) entry which is preliminary data.</text>
</comment>
<organism evidence="2 3">
    <name type="scientific">Candidatus Corynebacterium gallistercoris</name>
    <dbReference type="NCBI Taxonomy" id="2838530"/>
    <lineage>
        <taxon>Bacteria</taxon>
        <taxon>Bacillati</taxon>
        <taxon>Actinomycetota</taxon>
        <taxon>Actinomycetes</taxon>
        <taxon>Mycobacteriales</taxon>
        <taxon>Corynebacteriaceae</taxon>
        <taxon>Corynebacterium</taxon>
    </lineage>
</organism>
<evidence type="ECO:0008006" key="4">
    <source>
        <dbReference type="Google" id="ProtNLM"/>
    </source>
</evidence>
<evidence type="ECO:0000313" key="3">
    <source>
        <dbReference type="Proteomes" id="UP000824189"/>
    </source>
</evidence>
<dbReference type="EMBL" id="DXFZ01000074">
    <property type="protein sequence ID" value="HIW96041.1"/>
    <property type="molecule type" value="Genomic_DNA"/>
</dbReference>
<feature type="chain" id="PRO_5039007368" description="Secreted protein" evidence="1">
    <location>
        <begin position="32"/>
        <end position="140"/>
    </location>
</feature>
<dbReference type="AlphaFoldDB" id="A0A9D1S0I1"/>
<evidence type="ECO:0000256" key="1">
    <source>
        <dbReference type="SAM" id="SignalP"/>
    </source>
</evidence>
<sequence>MTHNRIAAVVTSIALGSAALLIPGGTGVASAQAGATTPPPGTTDTCDASVSTTNFLDAPPAKNDAGQAGANIPSALSIGIQKYANNDSFVNWRPWVKVVGWGKRKMVNTTATFTQNAAIEGESTITPKENGNFFTVPVTD</sequence>
<reference evidence="2" key="1">
    <citation type="journal article" date="2021" name="PeerJ">
        <title>Extensive microbial diversity within the chicken gut microbiome revealed by metagenomics and culture.</title>
        <authorList>
            <person name="Gilroy R."/>
            <person name="Ravi A."/>
            <person name="Getino M."/>
            <person name="Pursley I."/>
            <person name="Horton D.L."/>
            <person name="Alikhan N.F."/>
            <person name="Baker D."/>
            <person name="Gharbi K."/>
            <person name="Hall N."/>
            <person name="Watson M."/>
            <person name="Adriaenssens E.M."/>
            <person name="Foster-Nyarko E."/>
            <person name="Jarju S."/>
            <person name="Secka A."/>
            <person name="Antonio M."/>
            <person name="Oren A."/>
            <person name="Chaudhuri R.R."/>
            <person name="La Ragione R."/>
            <person name="Hildebrand F."/>
            <person name="Pallen M.J."/>
        </authorList>
    </citation>
    <scope>NUCLEOTIDE SEQUENCE</scope>
    <source>
        <strain evidence="2">4376</strain>
    </source>
</reference>
<name>A0A9D1S0I1_9CORY</name>